<dbReference type="RefSeq" id="WP_012109311.1">
    <property type="nucleotide sequence ID" value="NC_009714.1"/>
</dbReference>
<evidence type="ECO:0000256" key="5">
    <source>
        <dbReference type="ARBA" id="ARBA00022801"/>
    </source>
</evidence>
<proteinExistence type="inferred from homology"/>
<dbReference type="HOGENOM" id="CLU_164851_1_0_7"/>
<evidence type="ECO:0000313" key="9">
    <source>
        <dbReference type="Proteomes" id="UP000002407"/>
    </source>
</evidence>
<protein>
    <recommendedName>
        <fullName evidence="10">YcfA family protein</fullName>
    </recommendedName>
</protein>
<dbReference type="InterPro" id="IPR038570">
    <property type="entry name" value="HicA_sf"/>
</dbReference>
<gene>
    <name evidence="8" type="ordered locus">CHAB381_1471</name>
</gene>
<dbReference type="GO" id="GO:0004519">
    <property type="term" value="F:endonuclease activity"/>
    <property type="evidence" value="ECO:0007669"/>
    <property type="project" value="UniProtKB-KW"/>
</dbReference>
<dbReference type="Pfam" id="PF07927">
    <property type="entry name" value="HicA_toxin"/>
    <property type="match status" value="1"/>
</dbReference>
<keyword evidence="7" id="KW-0346">Stress response</keyword>
<dbReference type="eggNOG" id="COG1724">
    <property type="taxonomic scope" value="Bacteria"/>
</dbReference>
<comment type="similarity">
    <text evidence="1">Belongs to the HicA mRNA interferase family.</text>
</comment>
<organism evidence="8 9">
    <name type="scientific">Campylobacter hominis (strain ATCC BAA-381 / DSM 21671 / CCUG 45161 / LMG 19568 / NCTC 13146 / CH001A)</name>
    <dbReference type="NCBI Taxonomy" id="360107"/>
    <lineage>
        <taxon>Bacteria</taxon>
        <taxon>Pseudomonadati</taxon>
        <taxon>Campylobacterota</taxon>
        <taxon>Epsilonproteobacteria</taxon>
        <taxon>Campylobacterales</taxon>
        <taxon>Campylobacteraceae</taxon>
        <taxon>Campylobacter</taxon>
    </lineage>
</organism>
<sequence length="76" mass="8929">MSSILKLIEKIQNQPTNVNYNDIKKILEYFGYELKSVRGSHHKFAKGNETIIIPYHKPIKEIYVTKILNRIKGDKQ</sequence>
<keyword evidence="2" id="KW-1277">Toxin-antitoxin system</keyword>
<evidence type="ECO:0000256" key="1">
    <source>
        <dbReference type="ARBA" id="ARBA00006620"/>
    </source>
</evidence>
<evidence type="ECO:0000313" key="8">
    <source>
        <dbReference type="EMBL" id="ABS51004.1"/>
    </source>
</evidence>
<evidence type="ECO:0000256" key="4">
    <source>
        <dbReference type="ARBA" id="ARBA00022759"/>
    </source>
</evidence>
<evidence type="ECO:0008006" key="10">
    <source>
        <dbReference type="Google" id="ProtNLM"/>
    </source>
</evidence>
<name>A7I3B6_CAMHC</name>
<dbReference type="Gene3D" id="3.30.920.30">
    <property type="entry name" value="Hypothetical protein"/>
    <property type="match status" value="1"/>
</dbReference>
<dbReference type="Proteomes" id="UP000002407">
    <property type="component" value="Chromosome"/>
</dbReference>
<dbReference type="EMBL" id="CP000776">
    <property type="protein sequence ID" value="ABS51004.1"/>
    <property type="molecule type" value="Genomic_DNA"/>
</dbReference>
<dbReference type="AlphaFoldDB" id="A7I3B6"/>
<evidence type="ECO:0000256" key="7">
    <source>
        <dbReference type="ARBA" id="ARBA00023016"/>
    </source>
</evidence>
<keyword evidence="9" id="KW-1185">Reference proteome</keyword>
<evidence type="ECO:0000256" key="3">
    <source>
        <dbReference type="ARBA" id="ARBA00022722"/>
    </source>
</evidence>
<evidence type="ECO:0000256" key="2">
    <source>
        <dbReference type="ARBA" id="ARBA00022649"/>
    </source>
</evidence>
<dbReference type="GO" id="GO:0016787">
    <property type="term" value="F:hydrolase activity"/>
    <property type="evidence" value="ECO:0007669"/>
    <property type="project" value="UniProtKB-KW"/>
</dbReference>
<accession>A7I3B6</accession>
<dbReference type="InterPro" id="IPR012933">
    <property type="entry name" value="HicA_mRNA_interferase"/>
</dbReference>
<keyword evidence="6" id="KW-0694">RNA-binding</keyword>
<keyword evidence="5" id="KW-0378">Hydrolase</keyword>
<dbReference type="GO" id="GO:0003729">
    <property type="term" value="F:mRNA binding"/>
    <property type="evidence" value="ECO:0007669"/>
    <property type="project" value="InterPro"/>
</dbReference>
<evidence type="ECO:0000256" key="6">
    <source>
        <dbReference type="ARBA" id="ARBA00022884"/>
    </source>
</evidence>
<dbReference type="SUPFAM" id="SSF54786">
    <property type="entry name" value="YcfA/nrd intein domain"/>
    <property type="match status" value="1"/>
</dbReference>
<keyword evidence="3" id="KW-0540">Nuclease</keyword>
<dbReference type="OrthoDB" id="5327118at2"/>
<keyword evidence="4" id="KW-0255">Endonuclease</keyword>
<reference evidence="9" key="1">
    <citation type="submission" date="2007-07" db="EMBL/GenBank/DDBJ databases">
        <title>Complete genome sequence of Campylobacter hominis ATCC BAA-381, a commensal isolated from the human gastrointestinal tract.</title>
        <authorList>
            <person name="Fouts D.E."/>
            <person name="Mongodin E.F."/>
            <person name="Puiu D."/>
            <person name="Sebastian Y."/>
            <person name="Miller W.G."/>
            <person name="Mandrell R.E."/>
            <person name="Nelson K.E."/>
        </authorList>
    </citation>
    <scope>NUCLEOTIDE SEQUENCE [LARGE SCALE GENOMIC DNA]</scope>
    <source>
        <strain evidence="9">ATCC BAA-381 / LMG 19568 / NCTC 13146 / CH001A</strain>
    </source>
</reference>
<dbReference type="KEGG" id="cha:CHAB381_1471"/>